<reference evidence="1 2" key="1">
    <citation type="submission" date="2024-04" db="EMBL/GenBank/DDBJ databases">
        <title>Draft genome sequence of Sessilibacter corallicola NBRC 116591.</title>
        <authorList>
            <person name="Miyakawa T."/>
            <person name="Kusuya Y."/>
            <person name="Miura T."/>
        </authorList>
    </citation>
    <scope>NUCLEOTIDE SEQUENCE [LARGE SCALE GENOMIC DNA]</scope>
    <source>
        <strain evidence="1 2">KU-00831-HH</strain>
    </source>
</reference>
<dbReference type="EMBL" id="BAABWN010000005">
    <property type="protein sequence ID" value="GAA6167984.1"/>
    <property type="molecule type" value="Genomic_DNA"/>
</dbReference>
<keyword evidence="2" id="KW-1185">Reference proteome</keyword>
<sequence length="90" mass="10550">MTEREKLISMGEKIISNFQEKLNQGGELVTWRKEALLSCEILLSYLKASPIDVEKTIFLANVFRERYEISKPPVIPHWCRIISEYLLSHQ</sequence>
<evidence type="ECO:0000313" key="2">
    <source>
        <dbReference type="Proteomes" id="UP001465153"/>
    </source>
</evidence>
<accession>A0ABQ0A8K3</accession>
<evidence type="ECO:0000313" key="1">
    <source>
        <dbReference type="EMBL" id="GAA6167984.1"/>
    </source>
</evidence>
<comment type="caution">
    <text evidence="1">The sequence shown here is derived from an EMBL/GenBank/DDBJ whole genome shotgun (WGS) entry which is preliminary data.</text>
</comment>
<gene>
    <name evidence="1" type="ORF">NBRC116591_17950</name>
</gene>
<dbReference type="RefSeq" id="WP_353302639.1">
    <property type="nucleotide sequence ID" value="NZ_BAABWN010000005.1"/>
</dbReference>
<protein>
    <submittedName>
        <fullName evidence="1">Uncharacterized protein</fullName>
    </submittedName>
</protein>
<name>A0ABQ0A8K3_9GAMM</name>
<dbReference type="Proteomes" id="UP001465153">
    <property type="component" value="Unassembled WGS sequence"/>
</dbReference>
<proteinExistence type="predicted"/>
<organism evidence="1 2">
    <name type="scientific">Sessilibacter corallicola</name>
    <dbReference type="NCBI Taxonomy" id="2904075"/>
    <lineage>
        <taxon>Bacteria</taxon>
        <taxon>Pseudomonadati</taxon>
        <taxon>Pseudomonadota</taxon>
        <taxon>Gammaproteobacteria</taxon>
        <taxon>Cellvibrionales</taxon>
        <taxon>Cellvibrionaceae</taxon>
        <taxon>Sessilibacter</taxon>
    </lineage>
</organism>